<name>A0A0B6ZC41_9EUPU</name>
<dbReference type="AlphaFoldDB" id="A0A0B6ZC41"/>
<sequence length="96" mass="10791">ILGIVVLHYVVYCCLGFTVYVGGDRADFISRLLATFYDKMEHSHQDWVRSAVLPGLSSICNQGWNVPVSTGRLVLLGVYSYYDSNTGMYSGFLDLW</sequence>
<keyword evidence="1" id="KW-0472">Membrane</keyword>
<feature type="non-terminal residue" evidence="2">
    <location>
        <position position="1"/>
    </location>
</feature>
<keyword evidence="1" id="KW-0812">Transmembrane</keyword>
<evidence type="ECO:0000256" key="1">
    <source>
        <dbReference type="SAM" id="Phobius"/>
    </source>
</evidence>
<keyword evidence="1" id="KW-1133">Transmembrane helix</keyword>
<reference evidence="2" key="1">
    <citation type="submission" date="2014-12" db="EMBL/GenBank/DDBJ databases">
        <title>Insight into the proteome of Arion vulgaris.</title>
        <authorList>
            <person name="Aradska J."/>
            <person name="Bulat T."/>
            <person name="Smidak R."/>
            <person name="Sarate P."/>
            <person name="Gangsoo J."/>
            <person name="Sialana F."/>
            <person name="Bilban M."/>
            <person name="Lubec G."/>
        </authorList>
    </citation>
    <scope>NUCLEOTIDE SEQUENCE</scope>
    <source>
        <tissue evidence="2">Skin</tissue>
    </source>
</reference>
<evidence type="ECO:0000313" key="2">
    <source>
        <dbReference type="EMBL" id="CEK65987.1"/>
    </source>
</evidence>
<accession>A0A0B6ZC41</accession>
<feature type="non-terminal residue" evidence="2">
    <location>
        <position position="96"/>
    </location>
</feature>
<feature type="transmembrane region" description="Helical" evidence="1">
    <location>
        <begin position="6"/>
        <end position="23"/>
    </location>
</feature>
<organism evidence="2">
    <name type="scientific">Arion vulgaris</name>
    <dbReference type="NCBI Taxonomy" id="1028688"/>
    <lineage>
        <taxon>Eukaryota</taxon>
        <taxon>Metazoa</taxon>
        <taxon>Spiralia</taxon>
        <taxon>Lophotrochozoa</taxon>
        <taxon>Mollusca</taxon>
        <taxon>Gastropoda</taxon>
        <taxon>Heterobranchia</taxon>
        <taxon>Euthyneura</taxon>
        <taxon>Panpulmonata</taxon>
        <taxon>Eupulmonata</taxon>
        <taxon>Stylommatophora</taxon>
        <taxon>Helicina</taxon>
        <taxon>Arionoidea</taxon>
        <taxon>Arionidae</taxon>
        <taxon>Arion</taxon>
    </lineage>
</organism>
<protein>
    <submittedName>
        <fullName evidence="2">Uncharacterized protein</fullName>
    </submittedName>
</protein>
<gene>
    <name evidence="2" type="primary">ORF56921</name>
</gene>
<proteinExistence type="predicted"/>
<dbReference type="EMBL" id="HACG01019122">
    <property type="protein sequence ID" value="CEK65987.1"/>
    <property type="molecule type" value="Transcribed_RNA"/>
</dbReference>